<organism evidence="7 8">
    <name type="scientific">Rhodoferax lithotrophicus</name>
    <dbReference type="NCBI Taxonomy" id="2798804"/>
    <lineage>
        <taxon>Bacteria</taxon>
        <taxon>Pseudomonadati</taxon>
        <taxon>Pseudomonadota</taxon>
        <taxon>Betaproteobacteria</taxon>
        <taxon>Burkholderiales</taxon>
        <taxon>Comamonadaceae</taxon>
        <taxon>Rhodoferax</taxon>
    </lineage>
</organism>
<evidence type="ECO:0000256" key="2">
    <source>
        <dbReference type="ARBA" id="ARBA00022723"/>
    </source>
</evidence>
<reference evidence="7 8" key="1">
    <citation type="journal article" date="2021" name="Microbiol. Spectr.">
        <title>A Single Bacterium Capable of Oxidation and Reduction of Iron at Circumneutral pH.</title>
        <authorList>
            <person name="Kato S."/>
            <person name="Ohkuma M."/>
        </authorList>
    </citation>
    <scope>NUCLEOTIDE SEQUENCE [LARGE SCALE GENOMIC DNA]</scope>
    <source>
        <strain evidence="7 8">MIZ03</strain>
    </source>
</reference>
<dbReference type="EMBL" id="AP024238">
    <property type="protein sequence ID" value="BCO25351.1"/>
    <property type="molecule type" value="Genomic_DNA"/>
</dbReference>
<evidence type="ECO:0000256" key="4">
    <source>
        <dbReference type="PROSITE-ProRule" id="PRU00433"/>
    </source>
</evidence>
<dbReference type="Proteomes" id="UP000824366">
    <property type="component" value="Chromosome"/>
</dbReference>
<dbReference type="RefSeq" id="WP_223906872.1">
    <property type="nucleotide sequence ID" value="NZ_AP024238.1"/>
</dbReference>
<keyword evidence="1 4" id="KW-0349">Heme</keyword>
<feature type="domain" description="Cytochrome c" evidence="6">
    <location>
        <begin position="27"/>
        <end position="114"/>
    </location>
</feature>
<evidence type="ECO:0000313" key="7">
    <source>
        <dbReference type="EMBL" id="BCO25351.1"/>
    </source>
</evidence>
<protein>
    <recommendedName>
        <fullName evidence="6">Cytochrome c domain-containing protein</fullName>
    </recommendedName>
</protein>
<evidence type="ECO:0000256" key="1">
    <source>
        <dbReference type="ARBA" id="ARBA00022617"/>
    </source>
</evidence>
<feature type="chain" id="PRO_5045941275" description="Cytochrome c domain-containing protein" evidence="5">
    <location>
        <begin position="26"/>
        <end position="114"/>
    </location>
</feature>
<feature type="signal peptide" evidence="5">
    <location>
        <begin position="1"/>
        <end position="25"/>
    </location>
</feature>
<dbReference type="PROSITE" id="PS51007">
    <property type="entry name" value="CYTC"/>
    <property type="match status" value="1"/>
</dbReference>
<dbReference type="SUPFAM" id="SSF46626">
    <property type="entry name" value="Cytochrome c"/>
    <property type="match status" value="1"/>
</dbReference>
<evidence type="ECO:0000259" key="6">
    <source>
        <dbReference type="PROSITE" id="PS51007"/>
    </source>
</evidence>
<proteinExistence type="predicted"/>
<gene>
    <name evidence="7" type="ORF">MIZ03_0211</name>
</gene>
<dbReference type="InterPro" id="IPR009056">
    <property type="entry name" value="Cyt_c-like_dom"/>
</dbReference>
<accession>A0ABM7MGL1</accession>
<evidence type="ECO:0000256" key="5">
    <source>
        <dbReference type="SAM" id="SignalP"/>
    </source>
</evidence>
<sequence length="114" mass="12117">MSRSIMTLASASALLALASLTCAHAAVDAEAAQALFKENDCTKCHSVDKAKKGPSLQKISEKYKGKADGQAKAIKNFTLGGMVKTSDGKEVEHKVLDSKDTAVQKNLADWILSH</sequence>
<dbReference type="InterPro" id="IPR036909">
    <property type="entry name" value="Cyt_c-like_dom_sf"/>
</dbReference>
<dbReference type="Gene3D" id="1.10.760.10">
    <property type="entry name" value="Cytochrome c-like domain"/>
    <property type="match status" value="1"/>
</dbReference>
<evidence type="ECO:0000313" key="8">
    <source>
        <dbReference type="Proteomes" id="UP000824366"/>
    </source>
</evidence>
<keyword evidence="8" id="KW-1185">Reference proteome</keyword>
<keyword evidence="2 4" id="KW-0479">Metal-binding</keyword>
<keyword evidence="5" id="KW-0732">Signal</keyword>
<evidence type="ECO:0000256" key="3">
    <source>
        <dbReference type="ARBA" id="ARBA00023004"/>
    </source>
</evidence>
<keyword evidence="3 4" id="KW-0408">Iron</keyword>
<dbReference type="Pfam" id="PF00034">
    <property type="entry name" value="Cytochrom_C"/>
    <property type="match status" value="1"/>
</dbReference>
<name>A0ABM7MGL1_9BURK</name>